<feature type="domain" description="TadE-like" evidence="1">
    <location>
        <begin position="3"/>
        <end position="35"/>
    </location>
</feature>
<evidence type="ECO:0000313" key="3">
    <source>
        <dbReference type="Proteomes" id="UP000678317"/>
    </source>
</evidence>
<dbReference type="Pfam" id="PF07811">
    <property type="entry name" value="TadE"/>
    <property type="match status" value="1"/>
</dbReference>
<sequence length="115" mass="12360">MYTPILMLVTFLIVQFALTWHGQEIAGVVAREAAREARIGGGTPQSLDDGEAKGRQYATVVGGNALRNVTVDVVLLGDDRVRATVTGRSVELVPGFAPRVRAEVEGPVETFRPDL</sequence>
<dbReference type="Proteomes" id="UP000678317">
    <property type="component" value="Unassembled WGS sequence"/>
</dbReference>
<gene>
    <name evidence="2" type="ORF">J4035_12810</name>
</gene>
<keyword evidence="3" id="KW-1185">Reference proteome</keyword>
<comment type="caution">
    <text evidence="2">The sequence shown here is derived from an EMBL/GenBank/DDBJ whole genome shotgun (WGS) entry which is preliminary data.</text>
</comment>
<dbReference type="InterPro" id="IPR012495">
    <property type="entry name" value="TadE-like_dom"/>
</dbReference>
<evidence type="ECO:0000313" key="2">
    <source>
        <dbReference type="EMBL" id="MBO3085517.1"/>
    </source>
</evidence>
<evidence type="ECO:0000259" key="1">
    <source>
        <dbReference type="Pfam" id="PF07811"/>
    </source>
</evidence>
<organism evidence="2 3">
    <name type="scientific">Cellulomonas fengjieae</name>
    <dbReference type="NCBI Taxonomy" id="2819978"/>
    <lineage>
        <taxon>Bacteria</taxon>
        <taxon>Bacillati</taxon>
        <taxon>Actinomycetota</taxon>
        <taxon>Actinomycetes</taxon>
        <taxon>Micrococcales</taxon>
        <taxon>Cellulomonadaceae</taxon>
        <taxon>Cellulomonas</taxon>
    </lineage>
</organism>
<reference evidence="2 3" key="1">
    <citation type="submission" date="2021-03" db="EMBL/GenBank/DDBJ databases">
        <title>novel species in genus Cellulomonas.</title>
        <authorList>
            <person name="Zhang G."/>
        </authorList>
    </citation>
    <scope>NUCLEOTIDE SEQUENCE [LARGE SCALE GENOMIC DNA]</scope>
    <source>
        <strain evidence="3">zg-ZUI188</strain>
    </source>
</reference>
<accession>A0ABS3SIN9</accession>
<dbReference type="EMBL" id="JAGFBM010000007">
    <property type="protein sequence ID" value="MBO3085517.1"/>
    <property type="molecule type" value="Genomic_DNA"/>
</dbReference>
<proteinExistence type="predicted"/>
<name>A0ABS3SIN9_9CELL</name>
<protein>
    <submittedName>
        <fullName evidence="2">Pilus assembly protein</fullName>
    </submittedName>
</protein>